<gene>
    <name evidence="1" type="ORF">CTI12_AA332330</name>
</gene>
<proteinExistence type="predicted"/>
<evidence type="ECO:0000313" key="2">
    <source>
        <dbReference type="Proteomes" id="UP000245207"/>
    </source>
</evidence>
<dbReference type="EMBL" id="PKPP01004158">
    <property type="protein sequence ID" value="PWA65789.1"/>
    <property type="molecule type" value="Genomic_DNA"/>
</dbReference>
<accession>A0A2U1MX29</accession>
<evidence type="ECO:0000313" key="1">
    <source>
        <dbReference type="EMBL" id="PWA65789.1"/>
    </source>
</evidence>
<reference evidence="1 2" key="1">
    <citation type="journal article" date="2018" name="Mol. Plant">
        <title>The genome of Artemisia annua provides insight into the evolution of Asteraceae family and artemisinin biosynthesis.</title>
        <authorList>
            <person name="Shen Q."/>
            <person name="Zhang L."/>
            <person name="Liao Z."/>
            <person name="Wang S."/>
            <person name="Yan T."/>
            <person name="Shi P."/>
            <person name="Liu M."/>
            <person name="Fu X."/>
            <person name="Pan Q."/>
            <person name="Wang Y."/>
            <person name="Lv Z."/>
            <person name="Lu X."/>
            <person name="Zhang F."/>
            <person name="Jiang W."/>
            <person name="Ma Y."/>
            <person name="Chen M."/>
            <person name="Hao X."/>
            <person name="Li L."/>
            <person name="Tang Y."/>
            <person name="Lv G."/>
            <person name="Zhou Y."/>
            <person name="Sun X."/>
            <person name="Brodelius P.E."/>
            <person name="Rose J.K.C."/>
            <person name="Tang K."/>
        </authorList>
    </citation>
    <scope>NUCLEOTIDE SEQUENCE [LARGE SCALE GENOMIC DNA]</scope>
    <source>
        <strain evidence="2">cv. Huhao1</strain>
        <tissue evidence="1">Leaf</tissue>
    </source>
</reference>
<dbReference type="AlphaFoldDB" id="A0A2U1MX29"/>
<dbReference type="Proteomes" id="UP000245207">
    <property type="component" value="Unassembled WGS sequence"/>
</dbReference>
<organism evidence="1 2">
    <name type="scientific">Artemisia annua</name>
    <name type="common">Sweet wormwood</name>
    <dbReference type="NCBI Taxonomy" id="35608"/>
    <lineage>
        <taxon>Eukaryota</taxon>
        <taxon>Viridiplantae</taxon>
        <taxon>Streptophyta</taxon>
        <taxon>Embryophyta</taxon>
        <taxon>Tracheophyta</taxon>
        <taxon>Spermatophyta</taxon>
        <taxon>Magnoliopsida</taxon>
        <taxon>eudicotyledons</taxon>
        <taxon>Gunneridae</taxon>
        <taxon>Pentapetalae</taxon>
        <taxon>asterids</taxon>
        <taxon>campanulids</taxon>
        <taxon>Asterales</taxon>
        <taxon>Asteraceae</taxon>
        <taxon>Asteroideae</taxon>
        <taxon>Anthemideae</taxon>
        <taxon>Artemisiinae</taxon>
        <taxon>Artemisia</taxon>
    </lineage>
</organism>
<protein>
    <submittedName>
        <fullName evidence="1">Uncharacterized protein</fullName>
    </submittedName>
</protein>
<sequence length="125" mass="13657">MTSYKGFLCAFEAKVEREMGSVEGKQPPAVFALFVDVSVVMLRSRSGSLTDSLCIKALMSIFKSFSTCDIRLRGSVQEVVQGVCTNGWFSGSVYEVGEAMTDIIGTGYRNCCYLGHLGGQPYQRV</sequence>
<name>A0A2U1MX29_ARTAN</name>
<keyword evidence="2" id="KW-1185">Reference proteome</keyword>
<comment type="caution">
    <text evidence="1">The sequence shown here is derived from an EMBL/GenBank/DDBJ whole genome shotgun (WGS) entry which is preliminary data.</text>
</comment>